<name>A0A4S9LN17_AURPU</name>
<evidence type="ECO:0000313" key="3">
    <source>
        <dbReference type="Proteomes" id="UP000304951"/>
    </source>
</evidence>
<protein>
    <submittedName>
        <fullName evidence="2">Uncharacterized protein</fullName>
    </submittedName>
</protein>
<organism evidence="2 3">
    <name type="scientific">Aureobasidium pullulans</name>
    <name type="common">Black yeast</name>
    <name type="synonym">Pullularia pullulans</name>
    <dbReference type="NCBI Taxonomy" id="5580"/>
    <lineage>
        <taxon>Eukaryota</taxon>
        <taxon>Fungi</taxon>
        <taxon>Dikarya</taxon>
        <taxon>Ascomycota</taxon>
        <taxon>Pezizomycotina</taxon>
        <taxon>Dothideomycetes</taxon>
        <taxon>Dothideomycetidae</taxon>
        <taxon>Dothideales</taxon>
        <taxon>Saccotheciaceae</taxon>
        <taxon>Aureobasidium</taxon>
    </lineage>
</organism>
<reference evidence="2 3" key="1">
    <citation type="submission" date="2018-10" db="EMBL/GenBank/DDBJ databases">
        <title>Fifty Aureobasidium pullulans genomes reveal a recombining polyextremotolerant generalist.</title>
        <authorList>
            <person name="Gostincar C."/>
            <person name="Turk M."/>
            <person name="Zajc J."/>
            <person name="Gunde-Cimerman N."/>
        </authorList>
    </citation>
    <scope>NUCLEOTIDE SEQUENCE [LARGE SCALE GENOMIC DNA]</scope>
    <source>
        <strain evidence="2 3">EXF-11900</strain>
    </source>
</reference>
<gene>
    <name evidence="2" type="ORF">D6D28_05452</name>
</gene>
<accession>A0A4S9LN17</accession>
<evidence type="ECO:0000256" key="1">
    <source>
        <dbReference type="SAM" id="MobiDB-lite"/>
    </source>
</evidence>
<evidence type="ECO:0000313" key="2">
    <source>
        <dbReference type="EMBL" id="THV70039.1"/>
    </source>
</evidence>
<feature type="compositionally biased region" description="Low complexity" evidence="1">
    <location>
        <begin position="22"/>
        <end position="39"/>
    </location>
</feature>
<dbReference type="EMBL" id="QZAF01000219">
    <property type="protein sequence ID" value="THV70039.1"/>
    <property type="molecule type" value="Genomic_DNA"/>
</dbReference>
<dbReference type="AlphaFoldDB" id="A0A4S9LN17"/>
<comment type="caution">
    <text evidence="2">The sequence shown here is derived from an EMBL/GenBank/DDBJ whole genome shotgun (WGS) entry which is preliminary data.</text>
</comment>
<sequence>MAPTGSILLMKQGKKTATKMPSNNSSSTSVTTIGSTKSSTPDKGIVPADNLVKKANGQKSVAATPSGFQFIFEDEMLQHLMLLNS</sequence>
<feature type="region of interest" description="Disordered" evidence="1">
    <location>
        <begin position="1"/>
        <end position="45"/>
    </location>
</feature>
<proteinExistence type="predicted"/>
<dbReference type="Proteomes" id="UP000304951">
    <property type="component" value="Unassembled WGS sequence"/>
</dbReference>